<evidence type="ECO:0000313" key="3">
    <source>
        <dbReference type="Proteomes" id="UP000199004"/>
    </source>
</evidence>
<keyword evidence="1" id="KW-1133">Transmembrane helix</keyword>
<accession>A0A1H0LEX0</accession>
<gene>
    <name evidence="2" type="ORF">SAMN05192576_0224</name>
</gene>
<feature type="transmembrane region" description="Helical" evidence="1">
    <location>
        <begin position="12"/>
        <end position="36"/>
    </location>
</feature>
<evidence type="ECO:0000313" key="2">
    <source>
        <dbReference type="EMBL" id="SDO66551.1"/>
    </source>
</evidence>
<keyword evidence="1" id="KW-0472">Membrane</keyword>
<reference evidence="2 3" key="1">
    <citation type="submission" date="2016-10" db="EMBL/GenBank/DDBJ databases">
        <authorList>
            <person name="de Groot N.N."/>
        </authorList>
    </citation>
    <scope>NUCLEOTIDE SEQUENCE [LARGE SCALE GENOMIC DNA]</scope>
    <source>
        <strain evidence="2 3">CGMCC 1.11147</strain>
    </source>
</reference>
<sequence>MTFELLSALTPWLVGFAAVVVIGLALAVVGVTDFVASNRKVRVARHESIRTYYGRLTLSH</sequence>
<keyword evidence="3" id="KW-1185">Reference proteome</keyword>
<protein>
    <submittedName>
        <fullName evidence="2">Uncharacterized protein</fullName>
    </submittedName>
</protein>
<dbReference type="AlphaFoldDB" id="A0A1H0LEX0"/>
<dbReference type="EMBL" id="FNIC01000012">
    <property type="protein sequence ID" value="SDO66551.1"/>
    <property type="molecule type" value="Genomic_DNA"/>
</dbReference>
<dbReference type="RefSeq" id="WP_091026953.1">
    <property type="nucleotide sequence ID" value="NZ_BKAE01000024.1"/>
</dbReference>
<dbReference type="Proteomes" id="UP000199004">
    <property type="component" value="Unassembled WGS sequence"/>
</dbReference>
<evidence type="ECO:0000256" key="1">
    <source>
        <dbReference type="SAM" id="Phobius"/>
    </source>
</evidence>
<keyword evidence="1" id="KW-0812">Transmembrane</keyword>
<dbReference type="STRING" id="1005944.SAMN05192576_0224"/>
<name>A0A1H0LEX0_9ACTN</name>
<proteinExistence type="predicted"/>
<organism evidence="2 3">
    <name type="scientific">Nocardioides szechwanensis</name>
    <dbReference type="NCBI Taxonomy" id="1005944"/>
    <lineage>
        <taxon>Bacteria</taxon>
        <taxon>Bacillati</taxon>
        <taxon>Actinomycetota</taxon>
        <taxon>Actinomycetes</taxon>
        <taxon>Propionibacteriales</taxon>
        <taxon>Nocardioidaceae</taxon>
        <taxon>Nocardioides</taxon>
    </lineage>
</organism>